<dbReference type="PROSITE" id="PS51219">
    <property type="entry name" value="DPCK"/>
    <property type="match status" value="1"/>
</dbReference>
<sequence length="220" mass="23919">MRTPPSDPTANSGSERRALVVGVLGGIASGKSLVARLLAGDDGAVVDADRVAHAVLASDAVTRKVRERFGDAVLGVDGRPDRRALAQVVFEDSEARAALEGWIHPLVRDRIRTALDAARTASIVVLDVPLLLENDREHGLRAACDVLVHVDAPVEQRTARAVTERGWAPDELARRERAQLPQDEKRRAAQHVIVNDGDLDQLKSRCADLRRHLLAQRPTS</sequence>
<dbReference type="NCBIfam" id="TIGR00152">
    <property type="entry name" value="dephospho-CoA kinase"/>
    <property type="match status" value="1"/>
</dbReference>
<dbReference type="GO" id="GO:0004140">
    <property type="term" value="F:dephospho-CoA kinase activity"/>
    <property type="evidence" value="ECO:0007669"/>
    <property type="project" value="UniProtKB-UniRule"/>
</dbReference>
<reference evidence="7 8" key="1">
    <citation type="submission" date="2019-02" db="EMBL/GenBank/DDBJ databases">
        <title>Deep-cultivation of Planctomycetes and their phenomic and genomic characterization uncovers novel biology.</title>
        <authorList>
            <person name="Wiegand S."/>
            <person name="Jogler M."/>
            <person name="Boedeker C."/>
            <person name="Pinto D."/>
            <person name="Vollmers J."/>
            <person name="Rivas-Marin E."/>
            <person name="Kohn T."/>
            <person name="Peeters S.H."/>
            <person name="Heuer A."/>
            <person name="Rast P."/>
            <person name="Oberbeckmann S."/>
            <person name="Bunk B."/>
            <person name="Jeske O."/>
            <person name="Meyerdierks A."/>
            <person name="Storesund J.E."/>
            <person name="Kallscheuer N."/>
            <person name="Luecker S."/>
            <person name="Lage O.M."/>
            <person name="Pohl T."/>
            <person name="Merkel B.J."/>
            <person name="Hornburger P."/>
            <person name="Mueller R.-W."/>
            <person name="Bruemmer F."/>
            <person name="Labrenz M."/>
            <person name="Spormann A.M."/>
            <person name="Op den Camp H."/>
            <person name="Overmann J."/>
            <person name="Amann R."/>
            <person name="Jetten M.S.M."/>
            <person name="Mascher T."/>
            <person name="Medema M.H."/>
            <person name="Devos D.P."/>
            <person name="Kaster A.-K."/>
            <person name="Ovreas L."/>
            <person name="Rohde M."/>
            <person name="Galperin M.Y."/>
            <person name="Jogler C."/>
        </authorList>
    </citation>
    <scope>NUCLEOTIDE SEQUENCE [LARGE SCALE GENOMIC DNA]</scope>
    <source>
        <strain evidence="7 8">Pla163</strain>
    </source>
</reference>
<dbReference type="HAMAP" id="MF_00376">
    <property type="entry name" value="Dephospho_CoA_kinase"/>
    <property type="match status" value="1"/>
</dbReference>
<dbReference type="EC" id="2.7.1.24" evidence="5 6"/>
<evidence type="ECO:0000256" key="2">
    <source>
        <dbReference type="ARBA" id="ARBA00022741"/>
    </source>
</evidence>
<dbReference type="InterPro" id="IPR027417">
    <property type="entry name" value="P-loop_NTPase"/>
</dbReference>
<dbReference type="CDD" id="cd02022">
    <property type="entry name" value="DPCK"/>
    <property type="match status" value="1"/>
</dbReference>
<proteinExistence type="inferred from homology"/>
<dbReference type="GO" id="GO:0005524">
    <property type="term" value="F:ATP binding"/>
    <property type="evidence" value="ECO:0007669"/>
    <property type="project" value="UniProtKB-UniRule"/>
</dbReference>
<dbReference type="AlphaFoldDB" id="A0A518CYU3"/>
<evidence type="ECO:0000256" key="6">
    <source>
        <dbReference type="NCBIfam" id="TIGR00152"/>
    </source>
</evidence>
<dbReference type="Gene3D" id="3.40.50.300">
    <property type="entry name" value="P-loop containing nucleotide triphosphate hydrolases"/>
    <property type="match status" value="1"/>
</dbReference>
<dbReference type="GO" id="GO:0015937">
    <property type="term" value="P:coenzyme A biosynthetic process"/>
    <property type="evidence" value="ECO:0007669"/>
    <property type="project" value="UniProtKB-UniRule"/>
</dbReference>
<dbReference type="Pfam" id="PF01121">
    <property type="entry name" value="CoaE"/>
    <property type="match status" value="1"/>
</dbReference>
<dbReference type="OrthoDB" id="9812943at2"/>
<evidence type="ECO:0000256" key="1">
    <source>
        <dbReference type="ARBA" id="ARBA00009018"/>
    </source>
</evidence>
<organism evidence="7 8">
    <name type="scientific">Rohdeia mirabilis</name>
    <dbReference type="NCBI Taxonomy" id="2528008"/>
    <lineage>
        <taxon>Bacteria</taxon>
        <taxon>Pseudomonadati</taxon>
        <taxon>Planctomycetota</taxon>
        <taxon>Planctomycetia</taxon>
        <taxon>Planctomycetia incertae sedis</taxon>
        <taxon>Rohdeia</taxon>
    </lineage>
</organism>
<keyword evidence="4 5" id="KW-0173">Coenzyme A biosynthesis</keyword>
<dbReference type="RefSeq" id="WP_145185858.1">
    <property type="nucleotide sequence ID" value="NZ_CP036290.1"/>
</dbReference>
<keyword evidence="8" id="KW-1185">Reference proteome</keyword>
<name>A0A518CYU3_9BACT</name>
<keyword evidence="5 7" id="KW-0808">Transferase</keyword>
<keyword evidence="2 5" id="KW-0547">Nucleotide-binding</keyword>
<dbReference type="PANTHER" id="PTHR10695:SF46">
    <property type="entry name" value="BIFUNCTIONAL COENZYME A SYNTHASE-RELATED"/>
    <property type="match status" value="1"/>
</dbReference>
<comment type="function">
    <text evidence="5">Catalyzes the phosphorylation of the 3'-hydroxyl group of dephosphocoenzyme A to form coenzyme A.</text>
</comment>
<evidence type="ECO:0000313" key="8">
    <source>
        <dbReference type="Proteomes" id="UP000319342"/>
    </source>
</evidence>
<comment type="catalytic activity">
    <reaction evidence="5">
        <text>3'-dephospho-CoA + ATP = ADP + CoA + H(+)</text>
        <dbReference type="Rhea" id="RHEA:18245"/>
        <dbReference type="ChEBI" id="CHEBI:15378"/>
        <dbReference type="ChEBI" id="CHEBI:30616"/>
        <dbReference type="ChEBI" id="CHEBI:57287"/>
        <dbReference type="ChEBI" id="CHEBI:57328"/>
        <dbReference type="ChEBI" id="CHEBI:456216"/>
        <dbReference type="EC" id="2.7.1.24"/>
    </reaction>
</comment>
<dbReference type="GO" id="GO:0005737">
    <property type="term" value="C:cytoplasm"/>
    <property type="evidence" value="ECO:0007669"/>
    <property type="project" value="UniProtKB-SubCell"/>
</dbReference>
<comment type="subcellular location">
    <subcellularLocation>
        <location evidence="5">Cytoplasm</location>
    </subcellularLocation>
</comment>
<dbReference type="SUPFAM" id="SSF52540">
    <property type="entry name" value="P-loop containing nucleoside triphosphate hydrolases"/>
    <property type="match status" value="1"/>
</dbReference>
<dbReference type="PANTHER" id="PTHR10695">
    <property type="entry name" value="DEPHOSPHO-COA KINASE-RELATED"/>
    <property type="match status" value="1"/>
</dbReference>
<accession>A0A518CYU3</accession>
<dbReference type="InterPro" id="IPR001977">
    <property type="entry name" value="Depp_CoAkinase"/>
</dbReference>
<comment type="similarity">
    <text evidence="1 5">Belongs to the CoaE family.</text>
</comment>
<keyword evidence="5 7" id="KW-0418">Kinase</keyword>
<evidence type="ECO:0000313" key="7">
    <source>
        <dbReference type="EMBL" id="QDU84403.1"/>
    </source>
</evidence>
<evidence type="ECO:0000256" key="5">
    <source>
        <dbReference type="HAMAP-Rule" id="MF_00376"/>
    </source>
</evidence>
<dbReference type="Proteomes" id="UP000319342">
    <property type="component" value="Chromosome"/>
</dbReference>
<evidence type="ECO:0000256" key="3">
    <source>
        <dbReference type="ARBA" id="ARBA00022840"/>
    </source>
</evidence>
<protein>
    <recommendedName>
        <fullName evidence="5 6">Dephospho-CoA kinase</fullName>
        <ecNumber evidence="5 6">2.7.1.24</ecNumber>
    </recommendedName>
    <alternativeName>
        <fullName evidence="5">Dephosphocoenzyme A kinase</fullName>
    </alternativeName>
</protein>
<dbReference type="EMBL" id="CP036290">
    <property type="protein sequence ID" value="QDU84403.1"/>
    <property type="molecule type" value="Genomic_DNA"/>
</dbReference>
<comment type="pathway">
    <text evidence="5">Cofactor biosynthesis; coenzyme A biosynthesis; CoA from (R)-pantothenate: step 5/5.</text>
</comment>
<dbReference type="UniPathway" id="UPA00241">
    <property type="reaction ID" value="UER00356"/>
</dbReference>
<feature type="binding site" evidence="5">
    <location>
        <begin position="28"/>
        <end position="33"/>
    </location>
    <ligand>
        <name>ATP</name>
        <dbReference type="ChEBI" id="CHEBI:30616"/>
    </ligand>
</feature>
<keyword evidence="3 5" id="KW-0067">ATP-binding</keyword>
<gene>
    <name evidence="5 7" type="primary">coaE</name>
    <name evidence="7" type="ORF">Pla163_15100</name>
</gene>
<keyword evidence="5" id="KW-0963">Cytoplasm</keyword>
<evidence type="ECO:0000256" key="4">
    <source>
        <dbReference type="ARBA" id="ARBA00022993"/>
    </source>
</evidence>